<dbReference type="InterPro" id="IPR039665">
    <property type="entry name" value="PH_APBB1IP"/>
</dbReference>
<keyword evidence="4" id="KW-0597">Phosphoprotein</keyword>
<dbReference type="Gene3D" id="3.30.420.10">
    <property type="entry name" value="Ribonuclease H-like superfamily/Ribonuclease H"/>
    <property type="match status" value="1"/>
</dbReference>
<evidence type="ECO:0000256" key="7">
    <source>
        <dbReference type="SAM" id="MobiDB-lite"/>
    </source>
</evidence>
<dbReference type="InterPro" id="IPR029071">
    <property type="entry name" value="Ubiquitin-like_domsf"/>
</dbReference>
<dbReference type="PROSITE" id="PS50200">
    <property type="entry name" value="RA"/>
    <property type="match status" value="1"/>
</dbReference>
<dbReference type="Ensembl" id="ENSELUT00000062726.2">
    <property type="protein sequence ID" value="ENSELUP00000046507.1"/>
    <property type="gene ID" value="ENSELUG00000007200.3"/>
</dbReference>
<dbReference type="SUPFAM" id="SSF54236">
    <property type="entry name" value="Ubiquitin-like"/>
    <property type="match status" value="1"/>
</dbReference>
<evidence type="ECO:0000259" key="9">
    <source>
        <dbReference type="PROSITE" id="PS50003"/>
    </source>
</evidence>
<sequence>MNSICSVHSESVPLLQHNGQVHVHRDQHRCATQAPQTHASPSEAQLSPASPKQRLRRSQPMHILAVRRLQEEELQLRTSSLPAIPNPFPELCSPANSPVLNPGSLPPCQPSARATKEWLRKKHLKVLEWPCQSPDLNPIENLWRELEVRIAQRQPRNLKDLEKVCMEDSNMKGPFLFQIIKIFSEDGMGKVVEIPADMTARDLCQLLVYKSHCVDDNSWALVEHHPLLGLERCLEDHELVVQVQASMTSESRFLFRKNYAKYEFFRNPLNFFPEHMVACSLLLSQNFLNSSSCPEIQGFLYVKEMGRKSWKKLFVFLRRSGLYFSTKGTSKEPRHLQLLADLEDSNIFTVTAGKKLHSAPTDYEFCIKPNKRTELKELRMLCTEDEQSRTSWITAFRLFKYGIVLYQNYKIPQQRKTLLSHFSTPVRSVSENSLVAMDFSGRIGRVIDNPVEAQSAAMEEGNAWRKRSQRMNILGSPSPLHPSLLSSVIHRTQLWFHGRITREESHRMIHQQGQVDGLFLLRDSQSNPKAFVLTLCHHQKIKHFQILLCEEDGQIFFSLDEGSTKFTDLIQLVEFYQLNRGVLPCKLKHPCTLVAL</sequence>
<dbReference type="SMART" id="SM00252">
    <property type="entry name" value="SH2"/>
    <property type="match status" value="1"/>
</dbReference>
<dbReference type="Pfam" id="PF08947">
    <property type="entry name" value="BPS"/>
    <property type="match status" value="1"/>
</dbReference>
<reference evidence="11" key="2">
    <citation type="submission" date="2020-02" db="EMBL/GenBank/DDBJ databases">
        <title>Esox lucius (northern pike) genome, fEsoLuc1, primary haplotype.</title>
        <authorList>
            <person name="Myers G."/>
            <person name="Karagic N."/>
            <person name="Meyer A."/>
            <person name="Pippel M."/>
            <person name="Reichard M."/>
            <person name="Winkler S."/>
            <person name="Tracey A."/>
            <person name="Sims Y."/>
            <person name="Howe K."/>
            <person name="Rhie A."/>
            <person name="Formenti G."/>
            <person name="Durbin R."/>
            <person name="Fedrigo O."/>
            <person name="Jarvis E.D."/>
        </authorList>
    </citation>
    <scope>NUCLEOTIDE SEQUENCE [LARGE SCALE GENOMIC DNA]</scope>
</reference>
<comment type="similarity">
    <text evidence="2">Belongs to the GRB7/10/14 family.</text>
</comment>
<organism evidence="11 12">
    <name type="scientific">Esox lucius</name>
    <name type="common">Northern pike</name>
    <dbReference type="NCBI Taxonomy" id="8010"/>
    <lineage>
        <taxon>Eukaryota</taxon>
        <taxon>Metazoa</taxon>
        <taxon>Chordata</taxon>
        <taxon>Craniata</taxon>
        <taxon>Vertebrata</taxon>
        <taxon>Euteleostomi</taxon>
        <taxon>Actinopterygii</taxon>
        <taxon>Neopterygii</taxon>
        <taxon>Teleostei</taxon>
        <taxon>Protacanthopterygii</taxon>
        <taxon>Esociformes</taxon>
        <taxon>Esocidae</taxon>
        <taxon>Esox</taxon>
    </lineage>
</organism>
<dbReference type="InterPro" id="IPR039664">
    <property type="entry name" value="GRB/APBB1IP"/>
</dbReference>
<comment type="subcellular location">
    <subcellularLocation>
        <location evidence="1">Cytoplasm</location>
    </subcellularLocation>
</comment>
<dbReference type="Pfam" id="PF21989">
    <property type="entry name" value="RA_2"/>
    <property type="match status" value="1"/>
</dbReference>
<feature type="domain" description="SH2" evidence="8">
    <location>
        <begin position="495"/>
        <end position="591"/>
    </location>
</feature>
<dbReference type="PANTHER" id="PTHR11243">
    <property type="entry name" value="GROWTH FACTOR RECEPTOR-BOUND PROTEIN"/>
    <property type="match status" value="1"/>
</dbReference>
<reference evidence="12" key="1">
    <citation type="journal article" date="2014" name="PLoS ONE">
        <title>The genome and linkage map of the northern pike (Esox lucius): conserved synteny revealed between the salmonid sister group and the Neoteleostei.</title>
        <authorList>
            <person name="Rondeau E.B."/>
            <person name="Minkley D.R."/>
            <person name="Leong J.S."/>
            <person name="Messmer A.M."/>
            <person name="Jantzen J.R."/>
            <person name="von Schalburg K.R."/>
            <person name="Lemon C."/>
            <person name="Bird N.H."/>
            <person name="Koop B.F."/>
        </authorList>
    </citation>
    <scope>NUCLEOTIDE SEQUENCE</scope>
</reference>
<accession>A0A6Q2X013</accession>
<dbReference type="GO" id="GO:0046627">
    <property type="term" value="P:negative regulation of insulin receptor signaling pathway"/>
    <property type="evidence" value="ECO:0007669"/>
    <property type="project" value="TreeGrafter"/>
</dbReference>
<dbReference type="FunFam" id="3.30.505.10:FF:000015">
    <property type="entry name" value="Growth factor receptor-bound protein 10 isoform X1"/>
    <property type="match status" value="1"/>
</dbReference>
<dbReference type="OMA" id="QNGQHTR"/>
<evidence type="ECO:0000259" key="10">
    <source>
        <dbReference type="PROSITE" id="PS50200"/>
    </source>
</evidence>
<dbReference type="Gene3D" id="2.30.29.30">
    <property type="entry name" value="Pleckstrin-homology domain (PH domain)/Phosphotyrosine-binding domain (PTB)"/>
    <property type="match status" value="1"/>
</dbReference>
<dbReference type="AlphaFoldDB" id="A0A6Q2X013"/>
<evidence type="ECO:0000256" key="3">
    <source>
        <dbReference type="ARBA" id="ARBA00022490"/>
    </source>
</evidence>
<dbReference type="PRINTS" id="PR00401">
    <property type="entry name" value="SH2DOMAIN"/>
</dbReference>
<dbReference type="CDD" id="cd10415">
    <property type="entry name" value="SH2_Grb10"/>
    <property type="match status" value="1"/>
</dbReference>
<reference evidence="11" key="3">
    <citation type="submission" date="2025-08" db="UniProtKB">
        <authorList>
            <consortium name="Ensembl"/>
        </authorList>
    </citation>
    <scope>IDENTIFICATION</scope>
</reference>
<proteinExistence type="inferred from homology"/>
<keyword evidence="5 6" id="KW-0727">SH2 domain</keyword>
<dbReference type="CDD" id="cd01259">
    <property type="entry name" value="PH_APBB1IP"/>
    <property type="match status" value="1"/>
</dbReference>
<dbReference type="Pfam" id="PF00017">
    <property type="entry name" value="SH2"/>
    <property type="match status" value="1"/>
</dbReference>
<evidence type="ECO:0000256" key="5">
    <source>
        <dbReference type="ARBA" id="ARBA00022999"/>
    </source>
</evidence>
<dbReference type="InterPro" id="IPR000159">
    <property type="entry name" value="RA_dom"/>
</dbReference>
<keyword evidence="3" id="KW-0963">Cytoplasm</keyword>
<feature type="domain" description="PH" evidence="9">
    <location>
        <begin position="293"/>
        <end position="401"/>
    </location>
</feature>
<dbReference type="Bgee" id="ENSELUG00000007200">
    <property type="expression patterns" value="Expressed in heart and 15 other cell types or tissues"/>
</dbReference>
<dbReference type="InterPro" id="IPR036860">
    <property type="entry name" value="SH2_dom_sf"/>
</dbReference>
<dbReference type="InterPro" id="IPR036397">
    <property type="entry name" value="RNaseH_sf"/>
</dbReference>
<dbReference type="InterPro" id="IPR015042">
    <property type="entry name" value="BPS-dom"/>
</dbReference>
<dbReference type="SUPFAM" id="SSF50729">
    <property type="entry name" value="PH domain-like"/>
    <property type="match status" value="1"/>
</dbReference>
<dbReference type="GO" id="GO:0030178">
    <property type="term" value="P:negative regulation of Wnt signaling pathway"/>
    <property type="evidence" value="ECO:0007669"/>
    <property type="project" value="TreeGrafter"/>
</dbReference>
<protein>
    <recommendedName>
        <fullName evidence="13">Growth factor receptor-bound protein 10b</fullName>
    </recommendedName>
</protein>
<dbReference type="InterPro" id="IPR035037">
    <property type="entry name" value="Grb10_SH2"/>
</dbReference>
<dbReference type="GO" id="GO:0005158">
    <property type="term" value="F:insulin receptor binding"/>
    <property type="evidence" value="ECO:0007669"/>
    <property type="project" value="TreeGrafter"/>
</dbReference>
<keyword evidence="12" id="KW-1185">Reference proteome</keyword>
<evidence type="ECO:0000256" key="4">
    <source>
        <dbReference type="ARBA" id="ARBA00022553"/>
    </source>
</evidence>
<name>A0A6Q2X013_ESOLU</name>
<feature type="domain" description="Ras-associating" evidence="10">
    <location>
        <begin position="176"/>
        <end position="260"/>
    </location>
</feature>
<reference evidence="11" key="4">
    <citation type="submission" date="2025-09" db="UniProtKB">
        <authorList>
            <consortium name="Ensembl"/>
        </authorList>
    </citation>
    <scope>IDENTIFICATION</scope>
</reference>
<dbReference type="GO" id="GO:0005737">
    <property type="term" value="C:cytoplasm"/>
    <property type="evidence" value="ECO:0007669"/>
    <property type="project" value="UniProtKB-SubCell"/>
</dbReference>
<dbReference type="FunFam" id="2.30.29.30:FF:000062">
    <property type="entry name" value="growth factor receptor-bound protein 10 isoform X1"/>
    <property type="match status" value="1"/>
</dbReference>
<dbReference type="PANTHER" id="PTHR11243:SF4">
    <property type="entry name" value="GROWTH FACTOR RECEPTOR-BOUND PROTEIN 10"/>
    <property type="match status" value="1"/>
</dbReference>
<dbReference type="GO" id="GO:0008286">
    <property type="term" value="P:insulin receptor signaling pathway"/>
    <property type="evidence" value="ECO:0007669"/>
    <property type="project" value="TreeGrafter"/>
</dbReference>
<dbReference type="SMART" id="SM00314">
    <property type="entry name" value="RA"/>
    <property type="match status" value="1"/>
</dbReference>
<dbReference type="InterPro" id="IPR011993">
    <property type="entry name" value="PH-like_dom_sf"/>
</dbReference>
<dbReference type="PROSITE" id="PS50003">
    <property type="entry name" value="PH_DOMAIN"/>
    <property type="match status" value="1"/>
</dbReference>
<evidence type="ECO:0000313" key="11">
    <source>
        <dbReference type="Ensembl" id="ENSELUP00000046507.1"/>
    </source>
</evidence>
<dbReference type="InterPro" id="IPR001849">
    <property type="entry name" value="PH_domain"/>
</dbReference>
<evidence type="ECO:0008006" key="13">
    <source>
        <dbReference type="Google" id="ProtNLM"/>
    </source>
</evidence>
<evidence type="ECO:0000313" key="12">
    <source>
        <dbReference type="Proteomes" id="UP000265140"/>
    </source>
</evidence>
<evidence type="ECO:0000256" key="1">
    <source>
        <dbReference type="ARBA" id="ARBA00004496"/>
    </source>
</evidence>
<dbReference type="Gene3D" id="3.30.505.10">
    <property type="entry name" value="SH2 domain"/>
    <property type="match status" value="1"/>
</dbReference>
<evidence type="ECO:0000256" key="6">
    <source>
        <dbReference type="PROSITE-ProRule" id="PRU00191"/>
    </source>
</evidence>
<evidence type="ECO:0000259" key="8">
    <source>
        <dbReference type="PROSITE" id="PS50001"/>
    </source>
</evidence>
<dbReference type="SMART" id="SM00233">
    <property type="entry name" value="PH"/>
    <property type="match status" value="1"/>
</dbReference>
<feature type="region of interest" description="Disordered" evidence="7">
    <location>
        <begin position="32"/>
        <end position="58"/>
    </location>
</feature>
<dbReference type="PROSITE" id="PS50001">
    <property type="entry name" value="SH2"/>
    <property type="match status" value="1"/>
</dbReference>
<dbReference type="InterPro" id="IPR000980">
    <property type="entry name" value="SH2"/>
</dbReference>
<dbReference type="Gene3D" id="3.10.20.90">
    <property type="entry name" value="Phosphatidylinositol 3-kinase Catalytic Subunit, Chain A, domain 1"/>
    <property type="match status" value="1"/>
</dbReference>
<dbReference type="Proteomes" id="UP000265140">
    <property type="component" value="Chromosome 20"/>
</dbReference>
<feature type="compositionally biased region" description="Polar residues" evidence="7">
    <location>
        <begin position="33"/>
        <end position="50"/>
    </location>
</feature>
<evidence type="ECO:0000256" key="2">
    <source>
        <dbReference type="ARBA" id="ARBA00006708"/>
    </source>
</evidence>
<dbReference type="GeneTree" id="ENSGT00940000155909"/>
<dbReference type="Pfam" id="PF00169">
    <property type="entry name" value="PH"/>
    <property type="match status" value="1"/>
</dbReference>
<dbReference type="FunFam" id="3.10.20.90:FF:000056">
    <property type="entry name" value="growth factor receptor-bound protein 10 isoform X1"/>
    <property type="match status" value="1"/>
</dbReference>
<dbReference type="SUPFAM" id="SSF55550">
    <property type="entry name" value="SH2 domain"/>
    <property type="match status" value="1"/>
</dbReference>
<dbReference type="GO" id="GO:0003676">
    <property type="term" value="F:nucleic acid binding"/>
    <property type="evidence" value="ECO:0007669"/>
    <property type="project" value="InterPro"/>
</dbReference>